<name>A0A139SHY5_9BACT</name>
<evidence type="ECO:0000256" key="7">
    <source>
        <dbReference type="HAMAP-Rule" id="MF_00009"/>
    </source>
</evidence>
<keyword evidence="7" id="KW-0690">Ribosome biogenesis</keyword>
<evidence type="ECO:0000256" key="6">
    <source>
        <dbReference type="ARBA" id="ARBA00022833"/>
    </source>
</evidence>
<dbReference type="GO" id="GO:0006364">
    <property type="term" value="P:rRNA processing"/>
    <property type="evidence" value="ECO:0007669"/>
    <property type="project" value="UniProtKB-UniRule"/>
</dbReference>
<dbReference type="HAMAP" id="MF_00009">
    <property type="entry name" value="Endoribonucl_YbeY"/>
    <property type="match status" value="1"/>
</dbReference>
<keyword evidence="7" id="KW-0963">Cytoplasm</keyword>
<keyword evidence="7" id="KW-0698">rRNA processing</keyword>
<dbReference type="PROSITE" id="PS01306">
    <property type="entry name" value="UPF0054"/>
    <property type="match status" value="1"/>
</dbReference>
<dbReference type="GO" id="GO:0004222">
    <property type="term" value="F:metalloendopeptidase activity"/>
    <property type="evidence" value="ECO:0007669"/>
    <property type="project" value="InterPro"/>
</dbReference>
<evidence type="ECO:0000256" key="1">
    <source>
        <dbReference type="ARBA" id="ARBA00010875"/>
    </source>
</evidence>
<dbReference type="Pfam" id="PF02130">
    <property type="entry name" value="YbeY"/>
    <property type="match status" value="1"/>
</dbReference>
<dbReference type="NCBIfam" id="TIGR00043">
    <property type="entry name" value="rRNA maturation RNase YbeY"/>
    <property type="match status" value="1"/>
</dbReference>
<dbReference type="PANTHER" id="PTHR46986">
    <property type="entry name" value="ENDORIBONUCLEASE YBEY, CHLOROPLASTIC"/>
    <property type="match status" value="1"/>
</dbReference>
<dbReference type="EC" id="3.1.-.-" evidence="7"/>
<dbReference type="GO" id="GO:0008270">
    <property type="term" value="F:zinc ion binding"/>
    <property type="evidence" value="ECO:0007669"/>
    <property type="project" value="UniProtKB-UniRule"/>
</dbReference>
<keyword evidence="2 7" id="KW-0540">Nuclease</keyword>
<dbReference type="InterPro" id="IPR023091">
    <property type="entry name" value="MetalPrtase_cat_dom_sf_prd"/>
</dbReference>
<sequence>MSALIVEIANQHPRLHVKRAEVKRAFATLAKFAEQIVLPKTLPAGTKTEPPTAARQAKATASPVTLSVVFMTDDALAQLHADFLDDPTPTDVITFEGSPELGTAGEICVSADRAAAFAAEHQRDFSEELTLYLVHGWLHLAGYDDLKPTLKRQMRAAETRAMRCLSEAEAIPHFTIAAHK</sequence>
<comment type="cofactor">
    <cofactor evidence="7">
        <name>Zn(2+)</name>
        <dbReference type="ChEBI" id="CHEBI:29105"/>
    </cofactor>
    <text evidence="7">Binds 1 zinc ion.</text>
</comment>
<dbReference type="EMBL" id="LSZP01000060">
    <property type="protein sequence ID" value="KXU34192.1"/>
    <property type="molecule type" value="Genomic_DNA"/>
</dbReference>
<feature type="binding site" evidence="7">
    <location>
        <position position="135"/>
    </location>
    <ligand>
        <name>Zn(2+)</name>
        <dbReference type="ChEBI" id="CHEBI:29105"/>
        <note>catalytic</note>
    </ligand>
</feature>
<accession>A0A139SHY5</accession>
<keyword evidence="5 7" id="KW-0378">Hydrolase</keyword>
<dbReference type="RefSeq" id="WP_068713177.1">
    <property type="nucleotide sequence ID" value="NZ_LSZP01000060.1"/>
</dbReference>
<dbReference type="Proteomes" id="UP000071392">
    <property type="component" value="Unassembled WGS sequence"/>
</dbReference>
<reference evidence="8 9" key="1">
    <citation type="submission" date="2016-02" db="EMBL/GenBank/DDBJ databases">
        <authorList>
            <person name="Wen L."/>
            <person name="He K."/>
            <person name="Yang H."/>
        </authorList>
    </citation>
    <scope>NUCLEOTIDE SEQUENCE [LARGE SCALE GENOMIC DNA]</scope>
    <source>
        <strain evidence="8 9">CV41</strain>
    </source>
</reference>
<dbReference type="Gene3D" id="3.40.390.30">
    <property type="entry name" value="Metalloproteases ('zincins'), catalytic domain"/>
    <property type="match status" value="1"/>
</dbReference>
<evidence type="ECO:0000313" key="8">
    <source>
        <dbReference type="EMBL" id="KXU34192.1"/>
    </source>
</evidence>
<dbReference type="InterPro" id="IPR002036">
    <property type="entry name" value="YbeY"/>
</dbReference>
<keyword evidence="3 7" id="KW-0479">Metal-binding</keyword>
<evidence type="ECO:0000256" key="3">
    <source>
        <dbReference type="ARBA" id="ARBA00022723"/>
    </source>
</evidence>
<evidence type="ECO:0000256" key="5">
    <source>
        <dbReference type="ARBA" id="ARBA00022801"/>
    </source>
</evidence>
<keyword evidence="4 7" id="KW-0255">Endonuclease</keyword>
<gene>
    <name evidence="7" type="primary">ybeY</name>
    <name evidence="8" type="ORF">AXK12_07930</name>
</gene>
<organism evidence="8 9">
    <name type="scientific">Cephaloticoccus capnophilus</name>
    <dbReference type="NCBI Taxonomy" id="1548208"/>
    <lineage>
        <taxon>Bacteria</taxon>
        <taxon>Pseudomonadati</taxon>
        <taxon>Verrucomicrobiota</taxon>
        <taxon>Opitutia</taxon>
        <taxon>Opitutales</taxon>
        <taxon>Opitutaceae</taxon>
        <taxon>Cephaloticoccus</taxon>
    </lineage>
</organism>
<feature type="binding site" evidence="7">
    <location>
        <position position="145"/>
    </location>
    <ligand>
        <name>Zn(2+)</name>
        <dbReference type="ChEBI" id="CHEBI:29105"/>
        <note>catalytic</note>
    </ligand>
</feature>
<feature type="binding site" evidence="7">
    <location>
        <position position="139"/>
    </location>
    <ligand>
        <name>Zn(2+)</name>
        <dbReference type="ChEBI" id="CHEBI:29105"/>
        <note>catalytic</note>
    </ligand>
</feature>
<comment type="caution">
    <text evidence="8">The sequence shown here is derived from an EMBL/GenBank/DDBJ whole genome shotgun (WGS) entry which is preliminary data.</text>
</comment>
<dbReference type="STRING" id="1548208.AXK12_07930"/>
<comment type="subcellular location">
    <subcellularLocation>
        <location evidence="7">Cytoplasm</location>
    </subcellularLocation>
</comment>
<keyword evidence="6 7" id="KW-0862">Zinc</keyword>
<comment type="similarity">
    <text evidence="1 7">Belongs to the endoribonuclease YbeY family.</text>
</comment>
<dbReference type="GO" id="GO:0005737">
    <property type="term" value="C:cytoplasm"/>
    <property type="evidence" value="ECO:0007669"/>
    <property type="project" value="UniProtKB-SubCell"/>
</dbReference>
<comment type="function">
    <text evidence="7">Single strand-specific metallo-endoribonuclease involved in late-stage 70S ribosome quality control and in maturation of the 3' terminus of the 16S rRNA.</text>
</comment>
<evidence type="ECO:0000256" key="2">
    <source>
        <dbReference type="ARBA" id="ARBA00022722"/>
    </source>
</evidence>
<evidence type="ECO:0000256" key="4">
    <source>
        <dbReference type="ARBA" id="ARBA00022759"/>
    </source>
</evidence>
<proteinExistence type="inferred from homology"/>
<dbReference type="PANTHER" id="PTHR46986:SF1">
    <property type="entry name" value="ENDORIBONUCLEASE YBEY, CHLOROPLASTIC"/>
    <property type="match status" value="1"/>
</dbReference>
<dbReference type="InterPro" id="IPR020549">
    <property type="entry name" value="YbeY_CS"/>
</dbReference>
<protein>
    <recommendedName>
        <fullName evidence="7">Endoribonuclease YbeY</fullName>
        <ecNumber evidence="7">3.1.-.-</ecNumber>
    </recommendedName>
</protein>
<dbReference type="SUPFAM" id="SSF55486">
    <property type="entry name" value="Metalloproteases ('zincins'), catalytic domain"/>
    <property type="match status" value="1"/>
</dbReference>
<keyword evidence="9" id="KW-1185">Reference proteome</keyword>
<dbReference type="AlphaFoldDB" id="A0A139SHY5"/>
<dbReference type="GO" id="GO:0004521">
    <property type="term" value="F:RNA endonuclease activity"/>
    <property type="evidence" value="ECO:0007669"/>
    <property type="project" value="UniProtKB-UniRule"/>
</dbReference>
<evidence type="ECO:0000313" key="9">
    <source>
        <dbReference type="Proteomes" id="UP000071392"/>
    </source>
</evidence>